<keyword evidence="4 7" id="KW-0812">Transmembrane</keyword>
<feature type="transmembrane region" description="Helical" evidence="7">
    <location>
        <begin position="30"/>
        <end position="51"/>
    </location>
</feature>
<dbReference type="InterPro" id="IPR000515">
    <property type="entry name" value="MetI-like"/>
</dbReference>
<comment type="similarity">
    <text evidence="7">Belongs to the binding-protein-dependent transport system permease family.</text>
</comment>
<dbReference type="PROSITE" id="PS50928">
    <property type="entry name" value="ABC_TM1"/>
    <property type="match status" value="1"/>
</dbReference>
<evidence type="ECO:0000256" key="6">
    <source>
        <dbReference type="ARBA" id="ARBA00023136"/>
    </source>
</evidence>
<comment type="subcellular location">
    <subcellularLocation>
        <location evidence="1 7">Cell membrane</location>
        <topology evidence="1 7">Multi-pass membrane protein</topology>
    </subcellularLocation>
</comment>
<evidence type="ECO:0000256" key="1">
    <source>
        <dbReference type="ARBA" id="ARBA00004651"/>
    </source>
</evidence>
<dbReference type="PANTHER" id="PTHR43744">
    <property type="entry name" value="ABC TRANSPORTER PERMEASE PROTEIN MG189-RELATED-RELATED"/>
    <property type="match status" value="1"/>
</dbReference>
<feature type="transmembrane region" description="Helical" evidence="7">
    <location>
        <begin position="157"/>
        <end position="178"/>
    </location>
</feature>
<evidence type="ECO:0000313" key="9">
    <source>
        <dbReference type="EMBL" id="MFD1175281.1"/>
    </source>
</evidence>
<dbReference type="SUPFAM" id="SSF161098">
    <property type="entry name" value="MetI-like"/>
    <property type="match status" value="1"/>
</dbReference>
<accession>A0ABW3RS65</accession>
<feature type="domain" description="ABC transmembrane type-1" evidence="8">
    <location>
        <begin position="91"/>
        <end position="293"/>
    </location>
</feature>
<evidence type="ECO:0000259" key="8">
    <source>
        <dbReference type="PROSITE" id="PS50928"/>
    </source>
</evidence>
<name>A0ABW3RS65_9BACL</name>
<dbReference type="RefSeq" id="WP_379316500.1">
    <property type="nucleotide sequence ID" value="NZ_JBHTLM010000002.1"/>
</dbReference>
<dbReference type="Proteomes" id="UP001597262">
    <property type="component" value="Unassembled WGS sequence"/>
</dbReference>
<reference evidence="10" key="1">
    <citation type="journal article" date="2019" name="Int. J. Syst. Evol. Microbiol.">
        <title>The Global Catalogue of Microorganisms (GCM) 10K type strain sequencing project: providing services to taxonomists for standard genome sequencing and annotation.</title>
        <authorList>
            <consortium name="The Broad Institute Genomics Platform"/>
            <consortium name="The Broad Institute Genome Sequencing Center for Infectious Disease"/>
            <person name="Wu L."/>
            <person name="Ma J."/>
        </authorList>
    </citation>
    <scope>NUCLEOTIDE SEQUENCE [LARGE SCALE GENOMIC DNA]</scope>
    <source>
        <strain evidence="10">CCUG 59189</strain>
    </source>
</reference>
<gene>
    <name evidence="9" type="ORF">ACFQ3W_03070</name>
</gene>
<feature type="transmembrane region" description="Helical" evidence="7">
    <location>
        <begin position="126"/>
        <end position="145"/>
    </location>
</feature>
<comment type="caution">
    <text evidence="9">The sequence shown here is derived from an EMBL/GenBank/DDBJ whole genome shotgun (WGS) entry which is preliminary data.</text>
</comment>
<dbReference type="EMBL" id="JBHTLM010000002">
    <property type="protein sequence ID" value="MFD1175281.1"/>
    <property type="molecule type" value="Genomic_DNA"/>
</dbReference>
<evidence type="ECO:0000256" key="5">
    <source>
        <dbReference type="ARBA" id="ARBA00022989"/>
    </source>
</evidence>
<protein>
    <submittedName>
        <fullName evidence="9">Carbohydrate ABC transporter permease</fullName>
    </submittedName>
</protein>
<keyword evidence="2 7" id="KW-0813">Transport</keyword>
<evidence type="ECO:0000256" key="7">
    <source>
        <dbReference type="RuleBase" id="RU363032"/>
    </source>
</evidence>
<evidence type="ECO:0000256" key="3">
    <source>
        <dbReference type="ARBA" id="ARBA00022475"/>
    </source>
</evidence>
<dbReference type="Pfam" id="PF00528">
    <property type="entry name" value="BPD_transp_1"/>
    <property type="match status" value="1"/>
</dbReference>
<dbReference type="Gene3D" id="1.10.3720.10">
    <property type="entry name" value="MetI-like"/>
    <property type="match status" value="1"/>
</dbReference>
<keyword evidence="3" id="KW-1003">Cell membrane</keyword>
<keyword evidence="6 7" id="KW-0472">Membrane</keyword>
<feature type="transmembrane region" description="Helical" evidence="7">
    <location>
        <begin position="87"/>
        <end position="114"/>
    </location>
</feature>
<evidence type="ECO:0000313" key="10">
    <source>
        <dbReference type="Proteomes" id="UP001597262"/>
    </source>
</evidence>
<evidence type="ECO:0000256" key="4">
    <source>
        <dbReference type="ARBA" id="ARBA00022692"/>
    </source>
</evidence>
<keyword evidence="10" id="KW-1185">Reference proteome</keyword>
<feature type="transmembrane region" description="Helical" evidence="7">
    <location>
        <begin position="274"/>
        <end position="293"/>
    </location>
</feature>
<feature type="transmembrane region" description="Helical" evidence="7">
    <location>
        <begin position="199"/>
        <end position="218"/>
    </location>
</feature>
<dbReference type="InterPro" id="IPR035906">
    <property type="entry name" value="MetI-like_sf"/>
</dbReference>
<evidence type="ECO:0000256" key="2">
    <source>
        <dbReference type="ARBA" id="ARBA00022448"/>
    </source>
</evidence>
<dbReference type="PANTHER" id="PTHR43744:SF9">
    <property type="entry name" value="POLYGALACTURONAN_RHAMNOGALACTURONAN TRANSPORT SYSTEM PERMEASE PROTEIN YTCP"/>
    <property type="match status" value="1"/>
</dbReference>
<organism evidence="9 10">
    <name type="scientific">Paenibacillus puldeungensis</name>
    <dbReference type="NCBI Taxonomy" id="696536"/>
    <lineage>
        <taxon>Bacteria</taxon>
        <taxon>Bacillati</taxon>
        <taxon>Bacillota</taxon>
        <taxon>Bacilli</taxon>
        <taxon>Bacillales</taxon>
        <taxon>Paenibacillaceae</taxon>
        <taxon>Paenibacillus</taxon>
    </lineage>
</organism>
<proteinExistence type="inferred from homology"/>
<dbReference type="CDD" id="cd06261">
    <property type="entry name" value="TM_PBP2"/>
    <property type="match status" value="1"/>
</dbReference>
<keyword evidence="5 7" id="KW-1133">Transmembrane helix</keyword>
<sequence length="308" mass="34285">MTINRYCKKGGIGLSRTVAKEDLDSRAFGVINLGLLSIFTLIIVVPLWNVIVSSFSSGKSLAEGGFVFWPGEFSLENYQAVFRDTSIWQAFVISVLKTTIGVATHVFFCAMVGYGLSKQYVRGRKLYVAMGVITMFFSGGMIPTYLLIKSLGLLNSFWVYVIPALFSYYDVVILMNFFRNVPDSLEESAKIDGAGDWRIFLKIFIPLSMPALATIALFNGVGQWNDFMTTKLYITDESLYPLQMKLYEIIVQSQTQSMQNIGGSVVIETTTKGVQLATIVITTLPIVVMYPILQKYFISGIMLGAVKE</sequence>